<protein>
    <submittedName>
        <fullName evidence="9">Hydrolase, NUDIX family</fullName>
    </submittedName>
</protein>
<keyword evidence="6" id="KW-0464">Manganese</keyword>
<proteinExistence type="predicted"/>
<dbReference type="InterPro" id="IPR039121">
    <property type="entry name" value="NUDT19"/>
</dbReference>
<evidence type="ECO:0000256" key="2">
    <source>
        <dbReference type="ARBA" id="ARBA00001946"/>
    </source>
</evidence>
<comment type="cofactor">
    <cofactor evidence="2">
        <name>Mg(2+)</name>
        <dbReference type="ChEBI" id="CHEBI:18420"/>
    </cofactor>
</comment>
<organism evidence="9">
    <name type="scientific">hydrothermal vent metagenome</name>
    <dbReference type="NCBI Taxonomy" id="652676"/>
    <lineage>
        <taxon>unclassified sequences</taxon>
        <taxon>metagenomes</taxon>
        <taxon>ecological metagenomes</taxon>
    </lineage>
</organism>
<dbReference type="GO" id="GO:0046872">
    <property type="term" value="F:metal ion binding"/>
    <property type="evidence" value="ECO:0007669"/>
    <property type="project" value="UniProtKB-KW"/>
</dbReference>
<feature type="domain" description="Nudix hydrolase" evidence="8">
    <location>
        <begin position="22"/>
        <end position="208"/>
    </location>
</feature>
<sequence length="234" mass="25888">MSQEVLSASNPPKRVSGEPVVRPRDASSLIVTQRERQKIFVLMGRRSPTARFMPGVFVFPGGAVSSGDGRVLPATELDPTYGTLMGVGQSQSRARALAMAAIRETWEETGLVVGVAGQLKGSRAPSWEAIRSLNRVPDLQHLGYVGRAITPSFSKIRFHARFFTVDAHHLSGEIQGDGELVEVGWWNVADLNDLPMRGVTRFMLDRAVGLVRGEVEERPTPIFRWRGSRRVAWR</sequence>
<reference evidence="9" key="1">
    <citation type="submission" date="2015-10" db="EMBL/GenBank/DDBJ databases">
        <authorList>
            <person name="Gilbert D.G."/>
        </authorList>
    </citation>
    <scope>NUCLEOTIDE SEQUENCE</scope>
</reference>
<dbReference type="GO" id="GO:0016818">
    <property type="term" value="F:hydrolase activity, acting on acid anhydrides, in phosphorus-containing anhydrides"/>
    <property type="evidence" value="ECO:0007669"/>
    <property type="project" value="InterPro"/>
</dbReference>
<name>A0A160TSN7_9ZZZZ</name>
<dbReference type="InterPro" id="IPR015797">
    <property type="entry name" value="NUDIX_hydrolase-like_dom_sf"/>
</dbReference>
<gene>
    <name evidence="9" type="ORF">MGWOODY_XGa1062</name>
</gene>
<dbReference type="SUPFAM" id="SSF55811">
    <property type="entry name" value="Nudix"/>
    <property type="match status" value="1"/>
</dbReference>
<accession>A0A160TSN7</accession>
<keyword evidence="3" id="KW-0479">Metal-binding</keyword>
<dbReference type="PANTHER" id="PTHR12318:SF0">
    <property type="entry name" value="ACYL-COENZYME A DIPHOSPHATASE NUDT19"/>
    <property type="match status" value="1"/>
</dbReference>
<keyword evidence="4 9" id="KW-0378">Hydrolase</keyword>
<dbReference type="InterPro" id="IPR000086">
    <property type="entry name" value="NUDIX_hydrolase_dom"/>
</dbReference>
<dbReference type="Gene3D" id="3.90.79.10">
    <property type="entry name" value="Nucleoside Triphosphate Pyrophosphohydrolase"/>
    <property type="match status" value="1"/>
</dbReference>
<evidence type="ECO:0000256" key="3">
    <source>
        <dbReference type="ARBA" id="ARBA00022723"/>
    </source>
</evidence>
<dbReference type="PANTHER" id="PTHR12318">
    <property type="entry name" value="TESTOSTERONE-REGULATED PROTEIN RP2"/>
    <property type="match status" value="1"/>
</dbReference>
<evidence type="ECO:0000256" key="6">
    <source>
        <dbReference type="ARBA" id="ARBA00023211"/>
    </source>
</evidence>
<evidence type="ECO:0000256" key="7">
    <source>
        <dbReference type="SAM" id="MobiDB-lite"/>
    </source>
</evidence>
<evidence type="ECO:0000256" key="4">
    <source>
        <dbReference type="ARBA" id="ARBA00022801"/>
    </source>
</evidence>
<dbReference type="PROSITE" id="PS51462">
    <property type="entry name" value="NUDIX"/>
    <property type="match status" value="1"/>
</dbReference>
<evidence type="ECO:0000256" key="5">
    <source>
        <dbReference type="ARBA" id="ARBA00022842"/>
    </source>
</evidence>
<feature type="region of interest" description="Disordered" evidence="7">
    <location>
        <begin position="1"/>
        <end position="23"/>
    </location>
</feature>
<evidence type="ECO:0000256" key="1">
    <source>
        <dbReference type="ARBA" id="ARBA00001936"/>
    </source>
</evidence>
<dbReference type="AlphaFoldDB" id="A0A160TSN7"/>
<dbReference type="CDD" id="cd18870">
    <property type="entry name" value="NUDIX_AcylCoAdiphos_Nudt19"/>
    <property type="match status" value="1"/>
</dbReference>
<feature type="compositionally biased region" description="Polar residues" evidence="7">
    <location>
        <begin position="1"/>
        <end position="10"/>
    </location>
</feature>
<keyword evidence="5" id="KW-0460">Magnesium</keyword>
<comment type="cofactor">
    <cofactor evidence="1">
        <name>Mn(2+)</name>
        <dbReference type="ChEBI" id="CHEBI:29035"/>
    </cofactor>
</comment>
<dbReference type="EMBL" id="CZRL01000063">
    <property type="protein sequence ID" value="CUS51444.1"/>
    <property type="molecule type" value="Genomic_DNA"/>
</dbReference>
<evidence type="ECO:0000259" key="8">
    <source>
        <dbReference type="PROSITE" id="PS51462"/>
    </source>
</evidence>
<evidence type="ECO:0000313" key="9">
    <source>
        <dbReference type="EMBL" id="CUS51444.1"/>
    </source>
</evidence>